<dbReference type="InterPro" id="IPR009057">
    <property type="entry name" value="Homeodomain-like_sf"/>
</dbReference>
<feature type="domain" description="HTH myb-type" evidence="2">
    <location>
        <begin position="6"/>
        <end position="60"/>
    </location>
</feature>
<reference evidence="3" key="3">
    <citation type="submission" date="2015-02" db="UniProtKB">
        <authorList>
            <consortium name="EnsemblProtists"/>
        </authorList>
    </citation>
    <scope>IDENTIFICATION</scope>
    <source>
        <strain evidence="3">DAOM BR144</strain>
    </source>
</reference>
<accession>K3X4Y9</accession>
<feature type="domain" description="Myb-like" evidence="1">
    <location>
        <begin position="6"/>
        <end position="56"/>
    </location>
</feature>
<dbReference type="STRING" id="431595.K3X4Y9"/>
<dbReference type="PANTHER" id="PTHR45614">
    <property type="entry name" value="MYB PROTEIN-RELATED"/>
    <property type="match status" value="1"/>
</dbReference>
<evidence type="ECO:0000259" key="1">
    <source>
        <dbReference type="PROSITE" id="PS50090"/>
    </source>
</evidence>
<dbReference type="InterPro" id="IPR017930">
    <property type="entry name" value="Myb_dom"/>
</dbReference>
<dbReference type="GO" id="GO:0000981">
    <property type="term" value="F:DNA-binding transcription factor activity, RNA polymerase II-specific"/>
    <property type="evidence" value="ECO:0007669"/>
    <property type="project" value="TreeGrafter"/>
</dbReference>
<dbReference type="OMA" id="NQWATIA"/>
<protein>
    <submittedName>
        <fullName evidence="3">Uncharacterized protein</fullName>
    </submittedName>
</protein>
<reference evidence="4" key="1">
    <citation type="journal article" date="2010" name="Genome Biol.">
        <title>Genome sequence of the necrotrophic plant pathogen Pythium ultimum reveals original pathogenicity mechanisms and effector repertoire.</title>
        <authorList>
            <person name="Levesque C.A."/>
            <person name="Brouwer H."/>
            <person name="Cano L."/>
            <person name="Hamilton J.P."/>
            <person name="Holt C."/>
            <person name="Huitema E."/>
            <person name="Raffaele S."/>
            <person name="Robideau G.P."/>
            <person name="Thines M."/>
            <person name="Win J."/>
            <person name="Zerillo M.M."/>
            <person name="Beakes G.W."/>
            <person name="Boore J.L."/>
            <person name="Busam D."/>
            <person name="Dumas B."/>
            <person name="Ferriera S."/>
            <person name="Fuerstenberg S.I."/>
            <person name="Gachon C.M."/>
            <person name="Gaulin E."/>
            <person name="Govers F."/>
            <person name="Grenville-Briggs L."/>
            <person name="Horner N."/>
            <person name="Hostetler J."/>
            <person name="Jiang R.H."/>
            <person name="Johnson J."/>
            <person name="Krajaejun T."/>
            <person name="Lin H."/>
            <person name="Meijer H.J."/>
            <person name="Moore B."/>
            <person name="Morris P."/>
            <person name="Phuntmart V."/>
            <person name="Puiu D."/>
            <person name="Shetty J."/>
            <person name="Stajich J.E."/>
            <person name="Tripathy S."/>
            <person name="Wawra S."/>
            <person name="van West P."/>
            <person name="Whitty B.R."/>
            <person name="Coutinho P.M."/>
            <person name="Henrissat B."/>
            <person name="Martin F."/>
            <person name="Thomas P.D."/>
            <person name="Tyler B.M."/>
            <person name="De Vries R.P."/>
            <person name="Kamoun S."/>
            <person name="Yandell M."/>
            <person name="Tisserat N."/>
            <person name="Buell C.R."/>
        </authorList>
    </citation>
    <scope>NUCLEOTIDE SEQUENCE</scope>
    <source>
        <strain evidence="4">DAOM:BR144</strain>
    </source>
</reference>
<evidence type="ECO:0000259" key="2">
    <source>
        <dbReference type="PROSITE" id="PS51294"/>
    </source>
</evidence>
<dbReference type="VEuPathDB" id="FungiDB:PYU1_G012262"/>
<dbReference type="Proteomes" id="UP000019132">
    <property type="component" value="Unassembled WGS sequence"/>
</dbReference>
<dbReference type="HOGENOM" id="CLU_028567_26_5_1"/>
<name>K3X4Y9_GLOUD</name>
<dbReference type="InterPro" id="IPR001005">
    <property type="entry name" value="SANT/Myb"/>
</dbReference>
<dbReference type="eggNOG" id="KOG0048">
    <property type="taxonomic scope" value="Eukaryota"/>
</dbReference>
<dbReference type="PROSITE" id="PS51294">
    <property type="entry name" value="HTH_MYB"/>
    <property type="match status" value="1"/>
</dbReference>
<sequence>MSRTLDPRINRAPWTEQEEATIVAMQAQYGNSWARIAEKLSGRTDSAIKNHWNSYLKQIN</sequence>
<evidence type="ECO:0000313" key="4">
    <source>
        <dbReference type="Proteomes" id="UP000019132"/>
    </source>
</evidence>
<dbReference type="InParanoid" id="K3X4Y9"/>
<organism evidence="3 4">
    <name type="scientific">Globisporangium ultimum (strain ATCC 200006 / CBS 805.95 / DAOM BR144)</name>
    <name type="common">Pythium ultimum</name>
    <dbReference type="NCBI Taxonomy" id="431595"/>
    <lineage>
        <taxon>Eukaryota</taxon>
        <taxon>Sar</taxon>
        <taxon>Stramenopiles</taxon>
        <taxon>Oomycota</taxon>
        <taxon>Peronosporomycetes</taxon>
        <taxon>Pythiales</taxon>
        <taxon>Pythiaceae</taxon>
        <taxon>Globisporangium</taxon>
    </lineage>
</organism>
<dbReference type="EMBL" id="GL376608">
    <property type="status" value="NOT_ANNOTATED_CDS"/>
    <property type="molecule type" value="Genomic_DNA"/>
</dbReference>
<dbReference type="SMART" id="SM00717">
    <property type="entry name" value="SANT"/>
    <property type="match status" value="1"/>
</dbReference>
<dbReference type="EnsemblProtists" id="PYU1_T012288">
    <property type="protein sequence ID" value="PYU1_T012288"/>
    <property type="gene ID" value="PYU1_G012262"/>
</dbReference>
<dbReference type="Gene3D" id="1.10.10.60">
    <property type="entry name" value="Homeodomain-like"/>
    <property type="match status" value="1"/>
</dbReference>
<dbReference type="PROSITE" id="PS50090">
    <property type="entry name" value="MYB_LIKE"/>
    <property type="match status" value="1"/>
</dbReference>
<keyword evidence="4" id="KW-1185">Reference proteome</keyword>
<proteinExistence type="predicted"/>
<reference evidence="4" key="2">
    <citation type="submission" date="2010-04" db="EMBL/GenBank/DDBJ databases">
        <authorList>
            <person name="Buell R."/>
            <person name="Hamilton J."/>
            <person name="Hostetler J."/>
        </authorList>
    </citation>
    <scope>NUCLEOTIDE SEQUENCE [LARGE SCALE GENOMIC DNA]</scope>
    <source>
        <strain evidence="4">DAOM:BR144</strain>
    </source>
</reference>
<dbReference type="GO" id="GO:0005634">
    <property type="term" value="C:nucleus"/>
    <property type="evidence" value="ECO:0007669"/>
    <property type="project" value="TreeGrafter"/>
</dbReference>
<evidence type="ECO:0000313" key="3">
    <source>
        <dbReference type="EnsemblProtists" id="PYU1_T012288"/>
    </source>
</evidence>
<dbReference type="SUPFAM" id="SSF46689">
    <property type="entry name" value="Homeodomain-like"/>
    <property type="match status" value="1"/>
</dbReference>
<dbReference type="CDD" id="cd00167">
    <property type="entry name" value="SANT"/>
    <property type="match status" value="1"/>
</dbReference>
<dbReference type="GO" id="GO:0000978">
    <property type="term" value="F:RNA polymerase II cis-regulatory region sequence-specific DNA binding"/>
    <property type="evidence" value="ECO:0007669"/>
    <property type="project" value="TreeGrafter"/>
</dbReference>
<dbReference type="Pfam" id="PF00249">
    <property type="entry name" value="Myb_DNA-binding"/>
    <property type="match status" value="1"/>
</dbReference>
<dbReference type="InterPro" id="IPR050560">
    <property type="entry name" value="MYB_TF"/>
</dbReference>
<dbReference type="AlphaFoldDB" id="K3X4Y9"/>
<dbReference type="PANTHER" id="PTHR45614:SF25">
    <property type="entry name" value="MYB PROTEIN"/>
    <property type="match status" value="1"/>
</dbReference>